<feature type="region of interest" description="Disordered" evidence="1">
    <location>
        <begin position="108"/>
        <end position="160"/>
    </location>
</feature>
<dbReference type="HOGENOM" id="CLU_1215152_0_0_1"/>
<evidence type="ECO:0000313" key="2">
    <source>
        <dbReference type="EMBL" id="ETS77302.1"/>
    </source>
</evidence>
<accession>W3WW18</accession>
<dbReference type="GeneID" id="19276189"/>
<gene>
    <name evidence="2" type="ORF">PFICI_11176</name>
</gene>
<sequence length="228" mass="25548">MGSLPVRFPASEERIFMLDLAHGSKETLVDDSDWASSYDSTTINESDDDEFFTGKDVQVSFHKETVMKKDGRMKSLLTMALAGKNNVPTGENEAAPLIKTPAKKIVSKPRKVRFSEDLPRPDNGPEGGKKAVPSPNEIASRPRNFQSSRESAKPDDSKKCYEHSNLQPLGFVDDKTCIYEKTPRCLGLSKVHHSRCLCDKRFVAPCATRLRENKSWYDLIEQFGGTTF</sequence>
<organism evidence="2 3">
    <name type="scientific">Pestalotiopsis fici (strain W106-1 / CGMCC3.15140)</name>
    <dbReference type="NCBI Taxonomy" id="1229662"/>
    <lineage>
        <taxon>Eukaryota</taxon>
        <taxon>Fungi</taxon>
        <taxon>Dikarya</taxon>
        <taxon>Ascomycota</taxon>
        <taxon>Pezizomycotina</taxon>
        <taxon>Sordariomycetes</taxon>
        <taxon>Xylariomycetidae</taxon>
        <taxon>Amphisphaeriales</taxon>
        <taxon>Sporocadaceae</taxon>
        <taxon>Pestalotiopsis</taxon>
    </lineage>
</organism>
<protein>
    <submittedName>
        <fullName evidence="2">Uncharacterized protein</fullName>
    </submittedName>
</protein>
<dbReference type="OrthoDB" id="10460369at2759"/>
<dbReference type="RefSeq" id="XP_007837948.1">
    <property type="nucleotide sequence ID" value="XM_007839757.1"/>
</dbReference>
<dbReference type="KEGG" id="pfy:PFICI_11176"/>
<keyword evidence="3" id="KW-1185">Reference proteome</keyword>
<proteinExistence type="predicted"/>
<dbReference type="InParanoid" id="W3WW18"/>
<dbReference type="EMBL" id="KI912116">
    <property type="protein sequence ID" value="ETS77302.1"/>
    <property type="molecule type" value="Genomic_DNA"/>
</dbReference>
<reference evidence="3" key="1">
    <citation type="journal article" date="2015" name="BMC Genomics">
        <title>Genomic and transcriptomic analysis of the endophytic fungus Pestalotiopsis fici reveals its lifestyle and high potential for synthesis of natural products.</title>
        <authorList>
            <person name="Wang X."/>
            <person name="Zhang X."/>
            <person name="Liu L."/>
            <person name="Xiang M."/>
            <person name="Wang W."/>
            <person name="Sun X."/>
            <person name="Che Y."/>
            <person name="Guo L."/>
            <person name="Liu G."/>
            <person name="Guo L."/>
            <person name="Wang C."/>
            <person name="Yin W.B."/>
            <person name="Stadler M."/>
            <person name="Zhang X."/>
            <person name="Liu X."/>
        </authorList>
    </citation>
    <scope>NUCLEOTIDE SEQUENCE [LARGE SCALE GENOMIC DNA]</scope>
    <source>
        <strain evidence="3">W106-1 / CGMCC3.15140</strain>
    </source>
</reference>
<evidence type="ECO:0000256" key="1">
    <source>
        <dbReference type="SAM" id="MobiDB-lite"/>
    </source>
</evidence>
<dbReference type="Proteomes" id="UP000030651">
    <property type="component" value="Unassembled WGS sequence"/>
</dbReference>
<name>W3WW18_PESFW</name>
<evidence type="ECO:0000313" key="3">
    <source>
        <dbReference type="Proteomes" id="UP000030651"/>
    </source>
</evidence>
<feature type="compositionally biased region" description="Basic and acidic residues" evidence="1">
    <location>
        <begin position="150"/>
        <end position="160"/>
    </location>
</feature>
<dbReference type="AlphaFoldDB" id="W3WW18"/>